<evidence type="ECO:0000313" key="3">
    <source>
        <dbReference type="Proteomes" id="UP001195903"/>
    </source>
</evidence>
<feature type="transmembrane region" description="Helical" evidence="1">
    <location>
        <begin position="12"/>
        <end position="32"/>
    </location>
</feature>
<keyword evidence="3" id="KW-1185">Reference proteome</keyword>
<reference evidence="2 3" key="1">
    <citation type="submission" date="2021-05" db="EMBL/GenBank/DDBJ databases">
        <title>Shewanella sp. JM162201.</title>
        <authorList>
            <person name="Xu S."/>
            <person name="Li A."/>
        </authorList>
    </citation>
    <scope>NUCLEOTIDE SEQUENCE [LARGE SCALE GENOMIC DNA]</scope>
    <source>
        <strain evidence="2 3">JM162201</strain>
    </source>
</reference>
<evidence type="ECO:0000256" key="1">
    <source>
        <dbReference type="SAM" id="Phobius"/>
    </source>
</evidence>
<keyword evidence="1" id="KW-0472">Membrane</keyword>
<comment type="caution">
    <text evidence="2">The sequence shown here is derived from an EMBL/GenBank/DDBJ whole genome shotgun (WGS) entry which is preliminary data.</text>
</comment>
<keyword evidence="1" id="KW-0812">Transmembrane</keyword>
<keyword evidence="1" id="KW-1133">Transmembrane helix</keyword>
<organism evidence="2 3">
    <name type="scientific">Shewanella jiangmenensis</name>
    <dbReference type="NCBI Taxonomy" id="2837387"/>
    <lineage>
        <taxon>Bacteria</taxon>
        <taxon>Pseudomonadati</taxon>
        <taxon>Pseudomonadota</taxon>
        <taxon>Gammaproteobacteria</taxon>
        <taxon>Alteromonadales</taxon>
        <taxon>Shewanellaceae</taxon>
        <taxon>Shewanella</taxon>
    </lineage>
</organism>
<accession>A0ABS5V578</accession>
<name>A0ABS5V578_9GAMM</name>
<dbReference type="Proteomes" id="UP001195903">
    <property type="component" value="Unassembled WGS sequence"/>
</dbReference>
<evidence type="ECO:0000313" key="2">
    <source>
        <dbReference type="EMBL" id="MBT1444977.1"/>
    </source>
</evidence>
<protein>
    <submittedName>
        <fullName evidence="2">Uncharacterized protein</fullName>
    </submittedName>
</protein>
<sequence>MSRFERYTRKMLLWVGLLGVAIIYGGFLYLFFKGADTRAIPWYFLLSPWVCVYFGLTDSQQADVGRWFINKFRFFK</sequence>
<feature type="transmembrane region" description="Helical" evidence="1">
    <location>
        <begin position="38"/>
        <end position="56"/>
    </location>
</feature>
<dbReference type="EMBL" id="JAHEPS010000003">
    <property type="protein sequence ID" value="MBT1444977.1"/>
    <property type="molecule type" value="Genomic_DNA"/>
</dbReference>
<proteinExistence type="predicted"/>
<gene>
    <name evidence="2" type="ORF">KJI95_10620</name>
</gene>
<dbReference type="RefSeq" id="WP_214507166.1">
    <property type="nucleotide sequence ID" value="NZ_JAHEPS010000003.1"/>
</dbReference>